<evidence type="ECO:0000313" key="1">
    <source>
        <dbReference type="EMBL" id="KAF2906020.1"/>
    </source>
</evidence>
<dbReference type="Proteomes" id="UP000801492">
    <property type="component" value="Unassembled WGS sequence"/>
</dbReference>
<evidence type="ECO:0000313" key="2">
    <source>
        <dbReference type="Proteomes" id="UP000801492"/>
    </source>
</evidence>
<comment type="caution">
    <text evidence="1">The sequence shown here is derived from an EMBL/GenBank/DDBJ whole genome shotgun (WGS) entry which is preliminary data.</text>
</comment>
<dbReference type="EMBL" id="VTPC01000076">
    <property type="protein sequence ID" value="KAF2906020.1"/>
    <property type="molecule type" value="Genomic_DNA"/>
</dbReference>
<proteinExistence type="predicted"/>
<gene>
    <name evidence="1" type="ORF">ILUMI_00155</name>
</gene>
<protein>
    <submittedName>
        <fullName evidence="1">Uncharacterized protein</fullName>
    </submittedName>
</protein>
<reference evidence="1" key="1">
    <citation type="submission" date="2019-08" db="EMBL/GenBank/DDBJ databases">
        <title>The genome of the North American firefly Photinus pyralis.</title>
        <authorList>
            <consortium name="Photinus pyralis genome working group"/>
            <person name="Fallon T.R."/>
            <person name="Sander Lower S.E."/>
            <person name="Weng J.-K."/>
        </authorList>
    </citation>
    <scope>NUCLEOTIDE SEQUENCE</scope>
    <source>
        <strain evidence="1">TRF0915ILg1</strain>
        <tissue evidence="1">Whole body</tissue>
    </source>
</reference>
<sequence length="125" mass="14119">MTLKQLKRRCILQVFRKTLLKRLKAHHGDIQTSSQGSSDQTPRLEEYSDIQTFLEMTLFEKESPSATKGLLQDILPSQLPKVASTGKARTGSQVLTDSPFMSDVKIQVQLKKKGLIPNSYELESR</sequence>
<organism evidence="1 2">
    <name type="scientific">Ignelater luminosus</name>
    <name type="common">Cucubano</name>
    <name type="synonym">Pyrophorus luminosus</name>
    <dbReference type="NCBI Taxonomy" id="2038154"/>
    <lineage>
        <taxon>Eukaryota</taxon>
        <taxon>Metazoa</taxon>
        <taxon>Ecdysozoa</taxon>
        <taxon>Arthropoda</taxon>
        <taxon>Hexapoda</taxon>
        <taxon>Insecta</taxon>
        <taxon>Pterygota</taxon>
        <taxon>Neoptera</taxon>
        <taxon>Endopterygota</taxon>
        <taxon>Coleoptera</taxon>
        <taxon>Polyphaga</taxon>
        <taxon>Elateriformia</taxon>
        <taxon>Elateroidea</taxon>
        <taxon>Elateridae</taxon>
        <taxon>Agrypninae</taxon>
        <taxon>Pyrophorini</taxon>
        <taxon>Ignelater</taxon>
    </lineage>
</organism>
<dbReference type="OrthoDB" id="7478105at2759"/>
<accession>A0A8K0DGT0</accession>
<keyword evidence="2" id="KW-1185">Reference proteome</keyword>
<dbReference type="AlphaFoldDB" id="A0A8K0DGT0"/>
<name>A0A8K0DGT0_IGNLU</name>